<name>A0A397JJG7_9GLOM</name>
<keyword evidence="2" id="KW-1185">Reference proteome</keyword>
<reference evidence="1 2" key="1">
    <citation type="submission" date="2018-08" db="EMBL/GenBank/DDBJ databases">
        <title>Genome and evolution of the arbuscular mycorrhizal fungus Diversispora epigaea (formerly Glomus versiforme) and its bacterial endosymbionts.</title>
        <authorList>
            <person name="Sun X."/>
            <person name="Fei Z."/>
            <person name="Harrison M."/>
        </authorList>
    </citation>
    <scope>NUCLEOTIDE SEQUENCE [LARGE SCALE GENOMIC DNA]</scope>
    <source>
        <strain evidence="1 2">IT104</strain>
    </source>
</reference>
<proteinExistence type="predicted"/>
<accession>A0A397JJG7</accession>
<dbReference type="Proteomes" id="UP000266861">
    <property type="component" value="Unassembled WGS sequence"/>
</dbReference>
<gene>
    <name evidence="1" type="ORF">Glove_78g19</name>
</gene>
<dbReference type="EMBL" id="PQFF01000074">
    <property type="protein sequence ID" value="RHZ84650.1"/>
    <property type="molecule type" value="Genomic_DNA"/>
</dbReference>
<evidence type="ECO:0000313" key="1">
    <source>
        <dbReference type="EMBL" id="RHZ84650.1"/>
    </source>
</evidence>
<protein>
    <submittedName>
        <fullName evidence="1">Uncharacterized protein</fullName>
    </submittedName>
</protein>
<evidence type="ECO:0000313" key="2">
    <source>
        <dbReference type="Proteomes" id="UP000266861"/>
    </source>
</evidence>
<organism evidence="1 2">
    <name type="scientific">Diversispora epigaea</name>
    <dbReference type="NCBI Taxonomy" id="1348612"/>
    <lineage>
        <taxon>Eukaryota</taxon>
        <taxon>Fungi</taxon>
        <taxon>Fungi incertae sedis</taxon>
        <taxon>Mucoromycota</taxon>
        <taxon>Glomeromycotina</taxon>
        <taxon>Glomeromycetes</taxon>
        <taxon>Diversisporales</taxon>
        <taxon>Diversisporaceae</taxon>
        <taxon>Diversispora</taxon>
    </lineage>
</organism>
<dbReference type="AlphaFoldDB" id="A0A397JJG7"/>
<comment type="caution">
    <text evidence="1">The sequence shown here is derived from an EMBL/GenBank/DDBJ whole genome shotgun (WGS) entry which is preliminary data.</text>
</comment>
<dbReference type="OrthoDB" id="2306594at2759"/>
<sequence>MKWTLLFPQTDGYGDVGAQTVSSGSYIFYMETRYIQLDNSHVHRSFQCSTMNYPSYDASEGIGIGIIAPKEVITYIEEPALQLADAFSNIGGYISICGIFVFLFANDDGFITFLSNKKRDSASHDTDTEKGQDNVNN</sequence>